<name>A0A8S2Q587_9BILA</name>
<dbReference type="InterPro" id="IPR001506">
    <property type="entry name" value="Peptidase_M12A"/>
</dbReference>
<organism evidence="3 4">
    <name type="scientific">Didymodactylos carnosus</name>
    <dbReference type="NCBI Taxonomy" id="1234261"/>
    <lineage>
        <taxon>Eukaryota</taxon>
        <taxon>Metazoa</taxon>
        <taxon>Spiralia</taxon>
        <taxon>Gnathifera</taxon>
        <taxon>Rotifera</taxon>
        <taxon>Eurotatoria</taxon>
        <taxon>Bdelloidea</taxon>
        <taxon>Philodinida</taxon>
        <taxon>Philodinidae</taxon>
        <taxon>Didymodactylos</taxon>
    </lineage>
</organism>
<evidence type="ECO:0000313" key="3">
    <source>
        <dbReference type="EMBL" id="CAF4081822.1"/>
    </source>
</evidence>
<protein>
    <recommendedName>
        <fullName evidence="2">Peptidase M12A domain-containing protein</fullName>
    </recommendedName>
</protein>
<dbReference type="PROSITE" id="PS51864">
    <property type="entry name" value="ASTACIN"/>
    <property type="match status" value="1"/>
</dbReference>
<sequence>MGNRIGMSFLDIKLANLGYHCG</sequence>
<dbReference type="EMBL" id="CAJOBC010029178">
    <property type="protein sequence ID" value="CAF4081822.1"/>
    <property type="molecule type" value="Genomic_DNA"/>
</dbReference>
<dbReference type="GO" id="GO:0006508">
    <property type="term" value="P:proteolysis"/>
    <property type="evidence" value="ECO:0007669"/>
    <property type="project" value="InterPro"/>
</dbReference>
<feature type="domain" description="Peptidase M12A" evidence="2">
    <location>
        <begin position="1"/>
        <end position="22"/>
    </location>
</feature>
<feature type="non-terminal residue" evidence="3">
    <location>
        <position position="22"/>
    </location>
</feature>
<comment type="caution">
    <text evidence="1">Lacks conserved residue(s) required for the propagation of feature annotation.</text>
</comment>
<evidence type="ECO:0000313" key="4">
    <source>
        <dbReference type="Proteomes" id="UP000681722"/>
    </source>
</evidence>
<dbReference type="Proteomes" id="UP000681722">
    <property type="component" value="Unassembled WGS sequence"/>
</dbReference>
<comment type="caution">
    <text evidence="3">The sequence shown here is derived from an EMBL/GenBank/DDBJ whole genome shotgun (WGS) entry which is preliminary data.</text>
</comment>
<proteinExistence type="predicted"/>
<gene>
    <name evidence="3" type="ORF">SRO942_LOCUS28056</name>
</gene>
<evidence type="ECO:0000256" key="1">
    <source>
        <dbReference type="PROSITE-ProRule" id="PRU01211"/>
    </source>
</evidence>
<dbReference type="AlphaFoldDB" id="A0A8S2Q587"/>
<accession>A0A8S2Q587</accession>
<reference evidence="3" key="1">
    <citation type="submission" date="2021-02" db="EMBL/GenBank/DDBJ databases">
        <authorList>
            <person name="Nowell W R."/>
        </authorList>
    </citation>
    <scope>NUCLEOTIDE SEQUENCE</scope>
</reference>
<dbReference type="GO" id="GO:0004222">
    <property type="term" value="F:metalloendopeptidase activity"/>
    <property type="evidence" value="ECO:0007669"/>
    <property type="project" value="InterPro"/>
</dbReference>
<evidence type="ECO:0000259" key="2">
    <source>
        <dbReference type="PROSITE" id="PS51864"/>
    </source>
</evidence>